<keyword evidence="5" id="KW-0653">Protein transport</keyword>
<evidence type="ECO:0000256" key="1">
    <source>
        <dbReference type="ARBA" id="ARBA00006033"/>
    </source>
</evidence>
<dbReference type="Gene3D" id="2.30.30.40">
    <property type="entry name" value="SH3 Domains"/>
    <property type="match status" value="1"/>
</dbReference>
<evidence type="ECO:0000313" key="18">
    <source>
        <dbReference type="Proteomes" id="UP001165289"/>
    </source>
</evidence>
<feature type="region of interest" description="Disordered" evidence="14">
    <location>
        <begin position="1"/>
        <end position="27"/>
    </location>
</feature>
<comment type="caution">
    <text evidence="17">The sequence shown here is derived from an EMBL/GenBank/DDBJ whole genome shotgun (WGS) entry which is preliminary data.</text>
</comment>
<dbReference type="CDD" id="cd11864">
    <property type="entry name" value="SH3_PEX13_eumet"/>
    <property type="match status" value="1"/>
</dbReference>
<dbReference type="AlphaFoldDB" id="A0AAV7KDK6"/>
<evidence type="ECO:0000256" key="12">
    <source>
        <dbReference type="ARBA" id="ARBA00046271"/>
    </source>
</evidence>
<evidence type="ECO:0000313" key="17">
    <source>
        <dbReference type="EMBL" id="KAI6658980.1"/>
    </source>
</evidence>
<keyword evidence="4 15" id="KW-0812">Transmembrane</keyword>
<dbReference type="SUPFAM" id="SSF50044">
    <property type="entry name" value="SH3-domain"/>
    <property type="match status" value="1"/>
</dbReference>
<evidence type="ECO:0000256" key="10">
    <source>
        <dbReference type="ARBA" id="ARBA00029693"/>
    </source>
</evidence>
<keyword evidence="6 15" id="KW-1133">Transmembrane helix</keyword>
<organism evidence="17 18">
    <name type="scientific">Oopsacas minuta</name>
    <dbReference type="NCBI Taxonomy" id="111878"/>
    <lineage>
        <taxon>Eukaryota</taxon>
        <taxon>Metazoa</taxon>
        <taxon>Porifera</taxon>
        <taxon>Hexactinellida</taxon>
        <taxon>Hexasterophora</taxon>
        <taxon>Lyssacinosida</taxon>
        <taxon>Leucopsacidae</taxon>
        <taxon>Oopsacas</taxon>
    </lineage>
</organism>
<dbReference type="InterPro" id="IPR035463">
    <property type="entry name" value="Pex13"/>
</dbReference>
<keyword evidence="7" id="KW-0811">Translocation</keyword>
<dbReference type="Pfam" id="PF04088">
    <property type="entry name" value="Peroxin-13_N"/>
    <property type="match status" value="1"/>
</dbReference>
<reference evidence="17 18" key="1">
    <citation type="journal article" date="2023" name="BMC Biol.">
        <title>The compact genome of the sponge Oopsacas minuta (Hexactinellida) is lacking key metazoan core genes.</title>
        <authorList>
            <person name="Santini S."/>
            <person name="Schenkelaars Q."/>
            <person name="Jourda C."/>
            <person name="Duchesne M."/>
            <person name="Belahbib H."/>
            <person name="Rocher C."/>
            <person name="Selva M."/>
            <person name="Riesgo A."/>
            <person name="Vervoort M."/>
            <person name="Leys S.P."/>
            <person name="Kodjabachian L."/>
            <person name="Le Bivic A."/>
            <person name="Borchiellini C."/>
            <person name="Claverie J.M."/>
            <person name="Renard E."/>
        </authorList>
    </citation>
    <scope>NUCLEOTIDE SEQUENCE [LARGE SCALE GENOMIC DNA]</scope>
    <source>
        <strain evidence="17">SPO-2</strain>
    </source>
</reference>
<evidence type="ECO:0000256" key="11">
    <source>
        <dbReference type="ARBA" id="ARBA00034535"/>
    </source>
</evidence>
<evidence type="ECO:0000256" key="3">
    <source>
        <dbReference type="ARBA" id="ARBA00022448"/>
    </source>
</evidence>
<evidence type="ECO:0000256" key="14">
    <source>
        <dbReference type="SAM" id="MobiDB-lite"/>
    </source>
</evidence>
<evidence type="ECO:0000256" key="8">
    <source>
        <dbReference type="ARBA" id="ARBA00023136"/>
    </source>
</evidence>
<dbReference type="PANTHER" id="PTHR19332">
    <property type="entry name" value="PEROXISOMAL MEMBRANE PROTEIN PEX13"/>
    <property type="match status" value="1"/>
</dbReference>
<evidence type="ECO:0000256" key="9">
    <source>
        <dbReference type="ARBA" id="ARBA00023140"/>
    </source>
</evidence>
<comment type="subcellular location">
    <subcellularLocation>
        <location evidence="12">Peroxisome membrane</location>
    </subcellularLocation>
</comment>
<dbReference type="InterPro" id="IPR036028">
    <property type="entry name" value="SH3-like_dom_sf"/>
</dbReference>
<evidence type="ECO:0000259" key="16">
    <source>
        <dbReference type="PROSITE" id="PS50002"/>
    </source>
</evidence>
<evidence type="ECO:0000256" key="5">
    <source>
        <dbReference type="ARBA" id="ARBA00022927"/>
    </source>
</evidence>
<evidence type="ECO:0000256" key="6">
    <source>
        <dbReference type="ARBA" id="ARBA00022989"/>
    </source>
</evidence>
<feature type="transmembrane region" description="Helical" evidence="15">
    <location>
        <begin position="253"/>
        <end position="273"/>
    </location>
</feature>
<dbReference type="GO" id="GO:0005778">
    <property type="term" value="C:peroxisomal membrane"/>
    <property type="evidence" value="ECO:0007669"/>
    <property type="project" value="UniProtKB-SubCell"/>
</dbReference>
<name>A0AAV7KDK6_9METZ</name>
<dbReference type="Proteomes" id="UP001165289">
    <property type="component" value="Unassembled WGS sequence"/>
</dbReference>
<dbReference type="Pfam" id="PF00018">
    <property type="entry name" value="SH3_1"/>
    <property type="match status" value="1"/>
</dbReference>
<keyword evidence="8 15" id="KW-0472">Membrane</keyword>
<dbReference type="PANTHER" id="PTHR19332:SF1">
    <property type="entry name" value="PEROXISOMAL MEMBRANE PROTEIN PEX13"/>
    <property type="match status" value="1"/>
</dbReference>
<evidence type="ECO:0000256" key="4">
    <source>
        <dbReference type="ARBA" id="ARBA00022692"/>
    </source>
</evidence>
<dbReference type="SMART" id="SM00326">
    <property type="entry name" value="SH3"/>
    <property type="match status" value="1"/>
</dbReference>
<sequence>MSDVPKPWQRNLVPSKESADITSNPLRNNILTTGVSTSNSAIPHSSPYAAYNNSRLPAAAPAPPLPARPGRPDYSMGGQMGYGYGSMGMGYSPYMQHFSGGYSGGYGGGYSGGYGGGYSGGYGGGLGETSENSFVRDAQEGTRSAFSAIETIVRAVGSVAIMLESTYLALSTSFRAILGLADHFSQLKTSLFGVISGLSILYKVRNWIHRLLVLLKVRSPLRNAEFDSVWQSSALAGAGEITSVEQLVPDHKLSLWPFLSFFTVILALPYLLWRLTKSFTGSKAETDDFLWAEGKDEHVLLKANHSFQGQPPRELSFNEGDILIAAPKHKQPHVRGWLLACIDQNVGLIPANYMSIVGVRKSELPLEQN</sequence>
<evidence type="ECO:0000256" key="15">
    <source>
        <dbReference type="SAM" id="Phobius"/>
    </source>
</evidence>
<keyword evidence="18" id="KW-1185">Reference proteome</keyword>
<accession>A0AAV7KDK6</accession>
<feature type="domain" description="SH3" evidence="16">
    <location>
        <begin position="296"/>
        <end position="359"/>
    </location>
</feature>
<evidence type="ECO:0000256" key="13">
    <source>
        <dbReference type="PROSITE-ProRule" id="PRU00192"/>
    </source>
</evidence>
<dbReference type="InterPro" id="IPR001452">
    <property type="entry name" value="SH3_domain"/>
</dbReference>
<dbReference type="GO" id="GO:1990429">
    <property type="term" value="C:peroxisomal importomer complex"/>
    <property type="evidence" value="ECO:0007669"/>
    <property type="project" value="TreeGrafter"/>
</dbReference>
<evidence type="ECO:0000256" key="2">
    <source>
        <dbReference type="ARBA" id="ARBA00022443"/>
    </source>
</evidence>
<proteinExistence type="inferred from homology"/>
<keyword evidence="2 13" id="KW-0728">SH3 domain</keyword>
<evidence type="ECO:0000256" key="7">
    <source>
        <dbReference type="ARBA" id="ARBA00023010"/>
    </source>
</evidence>
<protein>
    <recommendedName>
        <fullName evidence="11">Peroxisomal membrane protein PEX13</fullName>
    </recommendedName>
    <alternativeName>
        <fullName evidence="10">Peroxin-13</fullName>
    </alternativeName>
</protein>
<gene>
    <name evidence="17" type="ORF">LOD99_14656</name>
</gene>
<dbReference type="GO" id="GO:0016560">
    <property type="term" value="P:protein import into peroxisome matrix, docking"/>
    <property type="evidence" value="ECO:0007669"/>
    <property type="project" value="InterPro"/>
</dbReference>
<keyword evidence="3" id="KW-0813">Transport</keyword>
<dbReference type="PROSITE" id="PS50002">
    <property type="entry name" value="SH3"/>
    <property type="match status" value="1"/>
</dbReference>
<dbReference type="InterPro" id="IPR007223">
    <property type="entry name" value="Peroxin-13_N"/>
</dbReference>
<keyword evidence="9" id="KW-0576">Peroxisome</keyword>
<dbReference type="EMBL" id="JAKMXF010000066">
    <property type="protein sequence ID" value="KAI6658980.1"/>
    <property type="molecule type" value="Genomic_DNA"/>
</dbReference>
<comment type="similarity">
    <text evidence="1">Belongs to the peroxin-13 family.</text>
</comment>